<evidence type="ECO:0000313" key="4">
    <source>
        <dbReference type="Proteomes" id="UP000590811"/>
    </source>
</evidence>
<proteinExistence type="predicted"/>
<dbReference type="EMBL" id="JACHVT010000004">
    <property type="protein sequence ID" value="MBB2986942.1"/>
    <property type="molecule type" value="Genomic_DNA"/>
</dbReference>
<organism evidence="3 4">
    <name type="scientific">Terracoccus luteus</name>
    <dbReference type="NCBI Taxonomy" id="53356"/>
    <lineage>
        <taxon>Bacteria</taxon>
        <taxon>Bacillati</taxon>
        <taxon>Actinomycetota</taxon>
        <taxon>Actinomycetes</taxon>
        <taxon>Micrococcales</taxon>
        <taxon>Intrasporangiaceae</taxon>
        <taxon>Terracoccus</taxon>
    </lineage>
</organism>
<feature type="signal peptide" evidence="1">
    <location>
        <begin position="1"/>
        <end position="21"/>
    </location>
</feature>
<keyword evidence="1" id="KW-0732">Signal</keyword>
<dbReference type="RefSeq" id="WP_121030600.1">
    <property type="nucleotide sequence ID" value="NZ_JACHVT010000004.1"/>
</dbReference>
<gene>
    <name evidence="3" type="ORF">FHW14_002107</name>
</gene>
<name>A0A839Q1J7_9MICO</name>
<protein>
    <recommendedName>
        <fullName evidence="2">DUF6299 domain-containing protein</fullName>
    </recommendedName>
</protein>
<dbReference type="AlphaFoldDB" id="A0A839Q1J7"/>
<accession>A0A839Q1J7</accession>
<sequence length="271" mass="27554">MGVRRLLVAVATAALLVPATAAVAAAAPANDTAGGARALAALPKTVTQNTTTATTDALDAELNAQCGAPATNGSVWFRVVDKTGAGLLVDTTASDYSAGIMIVAGDPSDGGQLVACGPGLSATRGEPGTTYWVMAFSDTPSVTGGTLKATFSEAPPAPTAALTVNRNAVATRDGSLRLKGTYSCTNADGYQSDIEGLVQQRAGRLKINGFFFVNPIVCDGKTRKWNALATSDNGYFDAGKATTASIIFACGALECAAEPVERTLVVTRGWS</sequence>
<evidence type="ECO:0000259" key="2">
    <source>
        <dbReference type="Pfam" id="PF19816"/>
    </source>
</evidence>
<dbReference type="InterPro" id="IPR046266">
    <property type="entry name" value="DUF6299"/>
</dbReference>
<dbReference type="Pfam" id="PF19816">
    <property type="entry name" value="DUF6299"/>
    <property type="match status" value="1"/>
</dbReference>
<feature type="domain" description="DUF6299" evidence="2">
    <location>
        <begin position="159"/>
        <end position="246"/>
    </location>
</feature>
<evidence type="ECO:0000256" key="1">
    <source>
        <dbReference type="SAM" id="SignalP"/>
    </source>
</evidence>
<evidence type="ECO:0000313" key="3">
    <source>
        <dbReference type="EMBL" id="MBB2986942.1"/>
    </source>
</evidence>
<comment type="caution">
    <text evidence="3">The sequence shown here is derived from an EMBL/GenBank/DDBJ whole genome shotgun (WGS) entry which is preliminary data.</text>
</comment>
<reference evidence="3 4" key="1">
    <citation type="submission" date="2020-08" db="EMBL/GenBank/DDBJ databases">
        <title>Genomic Encyclopedia of Type Strains, Phase IV (KMG-V): Genome sequencing to study the core and pangenomes of soil and plant-associated prokaryotes.</title>
        <authorList>
            <person name="Whitman W."/>
        </authorList>
    </citation>
    <scope>NUCLEOTIDE SEQUENCE [LARGE SCALE GENOMIC DNA]</scope>
    <source>
        <strain evidence="3 4">B3ACCR2</strain>
    </source>
</reference>
<dbReference type="OrthoDB" id="4871964at2"/>
<feature type="chain" id="PRO_5039600578" description="DUF6299 domain-containing protein" evidence="1">
    <location>
        <begin position="22"/>
        <end position="271"/>
    </location>
</feature>
<dbReference type="Proteomes" id="UP000590811">
    <property type="component" value="Unassembled WGS sequence"/>
</dbReference>